<proteinExistence type="predicted"/>
<name>A0A7Z0IQE6_9ACTN</name>
<keyword evidence="2" id="KW-1185">Reference proteome</keyword>
<dbReference type="SUPFAM" id="SSF46785">
    <property type="entry name" value="Winged helix' DNA-binding domain"/>
    <property type="match status" value="1"/>
</dbReference>
<protein>
    <recommendedName>
        <fullName evidence="3">MarR family transcriptional regulator</fullName>
    </recommendedName>
</protein>
<sequence length="138" mass="14598">MTTPPVTGANLGLAYFAIRKNLLDVLGDFDLTFEQALMINYLRQGDVARADLVATTADNIKSSTAEIESHLEAAIERGLIAEGLTLTAAGARIQQQVTERSAPVTKALFADLPPEDLAATGRILTTLTERANAALSAS</sequence>
<dbReference type="AlphaFoldDB" id="A0A7Z0IQE6"/>
<reference evidence="1 2" key="1">
    <citation type="submission" date="2020-07" db="EMBL/GenBank/DDBJ databases">
        <title>Sequencing the genomes of 1000 actinobacteria strains.</title>
        <authorList>
            <person name="Klenk H.-P."/>
        </authorList>
    </citation>
    <scope>NUCLEOTIDE SEQUENCE [LARGE SCALE GENOMIC DNA]</scope>
    <source>
        <strain evidence="1 2">DSM 26487</strain>
    </source>
</reference>
<comment type="caution">
    <text evidence="1">The sequence shown here is derived from an EMBL/GenBank/DDBJ whole genome shotgun (WGS) entry which is preliminary data.</text>
</comment>
<dbReference type="Gene3D" id="1.10.10.10">
    <property type="entry name" value="Winged helix-like DNA-binding domain superfamily/Winged helix DNA-binding domain"/>
    <property type="match status" value="1"/>
</dbReference>
<evidence type="ECO:0000313" key="1">
    <source>
        <dbReference type="EMBL" id="NYI75577.1"/>
    </source>
</evidence>
<dbReference type="InterPro" id="IPR036388">
    <property type="entry name" value="WH-like_DNA-bd_sf"/>
</dbReference>
<gene>
    <name evidence="1" type="ORF">BJ988_000225</name>
</gene>
<organism evidence="1 2">
    <name type="scientific">Nocardioides panzhihuensis</name>
    <dbReference type="NCBI Taxonomy" id="860243"/>
    <lineage>
        <taxon>Bacteria</taxon>
        <taxon>Bacillati</taxon>
        <taxon>Actinomycetota</taxon>
        <taxon>Actinomycetes</taxon>
        <taxon>Propionibacteriales</taxon>
        <taxon>Nocardioidaceae</taxon>
        <taxon>Nocardioides</taxon>
    </lineage>
</organism>
<dbReference type="RefSeq" id="WP_179656286.1">
    <property type="nucleotide sequence ID" value="NZ_JACBZR010000001.1"/>
</dbReference>
<dbReference type="EMBL" id="JACBZR010000001">
    <property type="protein sequence ID" value="NYI75577.1"/>
    <property type="molecule type" value="Genomic_DNA"/>
</dbReference>
<accession>A0A7Z0IQE6</accession>
<evidence type="ECO:0008006" key="3">
    <source>
        <dbReference type="Google" id="ProtNLM"/>
    </source>
</evidence>
<evidence type="ECO:0000313" key="2">
    <source>
        <dbReference type="Proteomes" id="UP000564496"/>
    </source>
</evidence>
<dbReference type="InterPro" id="IPR036390">
    <property type="entry name" value="WH_DNA-bd_sf"/>
</dbReference>
<dbReference type="Proteomes" id="UP000564496">
    <property type="component" value="Unassembled WGS sequence"/>
</dbReference>